<dbReference type="Proteomes" id="UP000887565">
    <property type="component" value="Unplaced"/>
</dbReference>
<proteinExistence type="predicted"/>
<evidence type="ECO:0000313" key="2">
    <source>
        <dbReference type="WBParaSite" id="nRc.2.0.1.t12323-RA"/>
    </source>
</evidence>
<accession>A0A915IEU4</accession>
<reference evidence="2" key="1">
    <citation type="submission" date="2022-11" db="UniProtKB">
        <authorList>
            <consortium name="WormBaseParasite"/>
        </authorList>
    </citation>
    <scope>IDENTIFICATION</scope>
</reference>
<protein>
    <submittedName>
        <fullName evidence="2">Uncharacterized protein</fullName>
    </submittedName>
</protein>
<dbReference type="WBParaSite" id="nRc.2.0.1.t12323-RA">
    <property type="protein sequence ID" value="nRc.2.0.1.t12323-RA"/>
    <property type="gene ID" value="nRc.2.0.1.g12323"/>
</dbReference>
<name>A0A915IEU4_ROMCU</name>
<dbReference type="AlphaFoldDB" id="A0A915IEU4"/>
<keyword evidence="1" id="KW-1185">Reference proteome</keyword>
<organism evidence="1 2">
    <name type="scientific">Romanomermis culicivorax</name>
    <name type="common">Nematode worm</name>
    <dbReference type="NCBI Taxonomy" id="13658"/>
    <lineage>
        <taxon>Eukaryota</taxon>
        <taxon>Metazoa</taxon>
        <taxon>Ecdysozoa</taxon>
        <taxon>Nematoda</taxon>
        <taxon>Enoplea</taxon>
        <taxon>Dorylaimia</taxon>
        <taxon>Mermithida</taxon>
        <taxon>Mermithoidea</taxon>
        <taxon>Mermithidae</taxon>
        <taxon>Romanomermis</taxon>
    </lineage>
</organism>
<evidence type="ECO:0000313" key="1">
    <source>
        <dbReference type="Proteomes" id="UP000887565"/>
    </source>
</evidence>
<sequence length="159" mass="18557">MGAFPIHVDDKTTKILRKEGKGTRDIKHHYNWVPHKQSTLLSDHCQQQKLGRNELNDSNLLQTLCSKIGKIREICHEQDVFEQGFNSKHLWRHDISMHQFSTAIKEEKYNNNHCLYSPEYYVKGRKSQSILGAMGRMGSCSYFIMGELRANELTRTMED</sequence>